<dbReference type="EMBL" id="CBTY010000006">
    <property type="protein sequence ID" value="CDI05180.1"/>
    <property type="molecule type" value="Genomic_DNA"/>
</dbReference>
<dbReference type="NCBIfam" id="NF003372">
    <property type="entry name" value="PRK04447.1-5"/>
    <property type="match status" value="1"/>
</dbReference>
<evidence type="ECO:0000313" key="2">
    <source>
        <dbReference type="EMBL" id="CDI05180.1"/>
    </source>
</evidence>
<dbReference type="InterPro" id="IPR002805">
    <property type="entry name" value="Nict_dMeBzImd_PRibTrfase_arc"/>
</dbReference>
<evidence type="ECO:0000313" key="3">
    <source>
        <dbReference type="Proteomes" id="UP000018159"/>
    </source>
</evidence>
<evidence type="ECO:0000256" key="1">
    <source>
        <dbReference type="HAMAP-Rule" id="MF_01086"/>
    </source>
</evidence>
<dbReference type="AlphaFoldDB" id="V6ARM9"/>
<dbReference type="PANTHER" id="PTHR38811">
    <property type="match status" value="1"/>
</dbReference>
<comment type="similarity">
    <text evidence="1">Belongs to the UPF0284 family.</text>
</comment>
<dbReference type="STRING" id="1407055.NITUZ_140255"/>
<sequence>MQKNIDILVDTKKGQALIDCLEKKQFLFSLVISYTDTCTVPGITMAGKSAELLQYTPPADAEFLNFGYCKCVNAVPVSPDGKPTPGLLTKTALESASIPNVVINAGSKIAPMLPYFETGLPYGKNIAIEAAMSLDTVSRAVEYGRMIGRCLGSTTDCLLIGESIPGGTTTAQAVLSGLGFEAKVSSSMEHNPLHLKNRIALEALGRTSRKDPFSIVAGVGDPLIPAIAGILSTASLQTKVILAGGTQMAAVLAFAKSAGYNRDNTAIATTSYVIDDKSANLVDTVRQIDQIPVFGVRLALGDSRIDGLRAYANGSVKEGVGAGGASLAAMLKVGIGSSHLLHLAENQYEEIFANAA</sequence>
<keyword evidence="3" id="KW-1185">Reference proteome</keyword>
<dbReference type="NCBIfam" id="TIGR00303">
    <property type="entry name" value="nicotinate mononucleotide-dependent phosphoribosyltransferase CobT"/>
    <property type="match status" value="1"/>
</dbReference>
<dbReference type="CDD" id="cd02439">
    <property type="entry name" value="DMB-PRT_CobT"/>
    <property type="match status" value="1"/>
</dbReference>
<comment type="caution">
    <text evidence="2">The sequence shown here is derived from an EMBL/GenBank/DDBJ whole genome shotgun (WGS) entry which is preliminary data.</text>
</comment>
<dbReference type="HAMAP" id="MF_01086">
    <property type="entry name" value="UPF0284"/>
    <property type="match status" value="1"/>
</dbReference>
<dbReference type="Gene3D" id="3.40.50.10210">
    <property type="match status" value="1"/>
</dbReference>
<dbReference type="Proteomes" id="UP000018159">
    <property type="component" value="Unassembled WGS sequence"/>
</dbReference>
<dbReference type="InterPro" id="IPR036087">
    <property type="entry name" value="Nict_dMeBzImd_PRibTrfase_sf"/>
</dbReference>
<dbReference type="Pfam" id="PF02277">
    <property type="entry name" value="DBI_PRT"/>
    <property type="match status" value="1"/>
</dbReference>
<name>V6ARM9_9ARCH</name>
<protein>
    <recommendedName>
        <fullName evidence="1">UPF0284 protein NITUZ_140255</fullName>
    </recommendedName>
</protein>
<dbReference type="GO" id="GO:0008939">
    <property type="term" value="F:nicotinate-nucleotide-dimethylbenzimidazole phosphoribosyltransferase activity"/>
    <property type="evidence" value="ECO:0007669"/>
    <property type="project" value="InterPro"/>
</dbReference>
<dbReference type="RefSeq" id="WP_048194634.1">
    <property type="nucleotide sequence ID" value="NZ_CBTY010000006.1"/>
</dbReference>
<gene>
    <name evidence="2" type="ORF">NITUZ_140255</name>
</gene>
<reference evidence="2 3" key="1">
    <citation type="journal article" date="2013" name="PLoS ONE">
        <title>Enrichment and Genome Sequence of the Group I.1a Ammonia-Oxidizing Archaeon ?Ca. Nitrosotenuis uzonensis? Representing a Clade Globally.</title>
        <authorList>
            <person name="Lebedeva E.V."/>
            <person name="Hatzenpichler R."/>
            <person name="Pelletier E."/>
            <person name="Schuster N."/>
            <person name="Hauzmayer S."/>
            <person name="Bulaev A."/>
            <person name="Grigor'eva N.V."/>
            <person name="Galushko A."/>
            <person name="Schmid M."/>
            <person name="Palatinszky M."/>
            <person name="Le Paslier D."/>
            <person name="Daims H."/>
            <person name="Wagner M."/>
        </authorList>
    </citation>
    <scope>NUCLEOTIDE SEQUENCE [LARGE SCALE GENOMIC DNA]</scope>
    <source>
        <strain evidence="2 3">N4</strain>
    </source>
</reference>
<organism evidence="2 3">
    <name type="scientific">Candidatus Nitrosotenuis uzonensis</name>
    <dbReference type="NCBI Taxonomy" id="1407055"/>
    <lineage>
        <taxon>Archaea</taxon>
        <taxon>Nitrososphaerota</taxon>
        <taxon>Candidatus Nitrosotenuis</taxon>
    </lineage>
</organism>
<accession>V6ARM9</accession>
<dbReference type="SUPFAM" id="SSF52733">
    <property type="entry name" value="Nicotinate mononucleotide:5,6-dimethylbenzimidazole phosphoribosyltransferase (CobT)"/>
    <property type="match status" value="1"/>
</dbReference>
<dbReference type="PANTHER" id="PTHR38811:SF1">
    <property type="entry name" value="UPF0284 PROTEIN SLL1500"/>
    <property type="match status" value="1"/>
</dbReference>
<proteinExistence type="inferred from homology"/>
<dbReference type="InterPro" id="IPR003200">
    <property type="entry name" value="Nict_dMeBzImd_PRibTrfase"/>
</dbReference>